<protein>
    <submittedName>
        <fullName evidence="2">Pyridoxamine 5'-phosphate oxidase family protein</fullName>
    </submittedName>
</protein>
<gene>
    <name evidence="2" type="ORF">IAA72_05580</name>
</gene>
<dbReference type="EMBL" id="JADIMF010000085">
    <property type="protein sequence ID" value="MBO8469236.1"/>
    <property type="molecule type" value="Genomic_DNA"/>
</dbReference>
<accession>A0A9D9IBL3</accession>
<dbReference type="Pfam" id="PF01243">
    <property type="entry name" value="PNPOx_N"/>
    <property type="match status" value="1"/>
</dbReference>
<dbReference type="InterPro" id="IPR011576">
    <property type="entry name" value="Pyridox_Oxase_N"/>
</dbReference>
<dbReference type="AlphaFoldDB" id="A0A9D9IBL3"/>
<evidence type="ECO:0000259" key="1">
    <source>
        <dbReference type="Pfam" id="PF01243"/>
    </source>
</evidence>
<dbReference type="Proteomes" id="UP000810292">
    <property type="component" value="Unassembled WGS sequence"/>
</dbReference>
<evidence type="ECO:0000313" key="3">
    <source>
        <dbReference type="Proteomes" id="UP000810292"/>
    </source>
</evidence>
<dbReference type="InterPro" id="IPR012349">
    <property type="entry name" value="Split_barrel_FMN-bd"/>
</dbReference>
<reference evidence="2" key="1">
    <citation type="submission" date="2020-10" db="EMBL/GenBank/DDBJ databases">
        <authorList>
            <person name="Gilroy R."/>
        </authorList>
    </citation>
    <scope>NUCLEOTIDE SEQUENCE</scope>
    <source>
        <strain evidence="2">14700</strain>
    </source>
</reference>
<feature type="domain" description="Pyridoxamine 5'-phosphate oxidase N-terminal" evidence="1">
    <location>
        <begin position="8"/>
        <end position="116"/>
    </location>
</feature>
<comment type="caution">
    <text evidence="2">The sequence shown here is derived from an EMBL/GenBank/DDBJ whole genome shotgun (WGS) entry which is preliminary data.</text>
</comment>
<sequence length="134" mass="15389">MKDGKKRTLDFLKVAGTYFLATDDGGQPRVRPFGTIHEYDGNLYIQTGKKKKVSREMHANPRIEISAMVDGDWIRLSAEAYEDDRREARVSMLESYPELKAMYDPDDGNTEVFALKNCKVTIASFTKPEEHYDF</sequence>
<dbReference type="SUPFAM" id="SSF50475">
    <property type="entry name" value="FMN-binding split barrel"/>
    <property type="match status" value="1"/>
</dbReference>
<reference evidence="2" key="2">
    <citation type="journal article" date="2021" name="PeerJ">
        <title>Extensive microbial diversity within the chicken gut microbiome revealed by metagenomics and culture.</title>
        <authorList>
            <person name="Gilroy R."/>
            <person name="Ravi A."/>
            <person name="Getino M."/>
            <person name="Pursley I."/>
            <person name="Horton D.L."/>
            <person name="Alikhan N.F."/>
            <person name="Baker D."/>
            <person name="Gharbi K."/>
            <person name="Hall N."/>
            <person name="Watson M."/>
            <person name="Adriaenssens E.M."/>
            <person name="Foster-Nyarko E."/>
            <person name="Jarju S."/>
            <person name="Secka A."/>
            <person name="Antonio M."/>
            <person name="Oren A."/>
            <person name="Chaudhuri R.R."/>
            <person name="La Ragione R."/>
            <person name="Hildebrand F."/>
            <person name="Pallen M.J."/>
        </authorList>
    </citation>
    <scope>NUCLEOTIDE SEQUENCE</scope>
    <source>
        <strain evidence="2">14700</strain>
    </source>
</reference>
<evidence type="ECO:0000313" key="2">
    <source>
        <dbReference type="EMBL" id="MBO8469236.1"/>
    </source>
</evidence>
<name>A0A9D9IBL3_9SPIO</name>
<organism evidence="2 3">
    <name type="scientific">Candidatus Ornithospirochaeta stercoravium</name>
    <dbReference type="NCBI Taxonomy" id="2840897"/>
    <lineage>
        <taxon>Bacteria</taxon>
        <taxon>Pseudomonadati</taxon>
        <taxon>Spirochaetota</taxon>
        <taxon>Spirochaetia</taxon>
        <taxon>Spirochaetales</taxon>
        <taxon>Spirochaetaceae</taxon>
        <taxon>Spirochaetaceae incertae sedis</taxon>
        <taxon>Candidatus Ornithospirochaeta</taxon>
    </lineage>
</organism>
<dbReference type="Gene3D" id="2.30.110.10">
    <property type="entry name" value="Electron Transport, Fmn-binding Protein, Chain A"/>
    <property type="match status" value="1"/>
</dbReference>
<proteinExistence type="predicted"/>